<proteinExistence type="predicted"/>
<organism evidence="2 3">
    <name type="scientific">Elysia crispata</name>
    <name type="common">lettuce slug</name>
    <dbReference type="NCBI Taxonomy" id="231223"/>
    <lineage>
        <taxon>Eukaryota</taxon>
        <taxon>Metazoa</taxon>
        <taxon>Spiralia</taxon>
        <taxon>Lophotrochozoa</taxon>
        <taxon>Mollusca</taxon>
        <taxon>Gastropoda</taxon>
        <taxon>Heterobranchia</taxon>
        <taxon>Euthyneura</taxon>
        <taxon>Panpulmonata</taxon>
        <taxon>Sacoglossa</taxon>
        <taxon>Placobranchoidea</taxon>
        <taxon>Plakobranchidae</taxon>
        <taxon>Elysia</taxon>
    </lineage>
</organism>
<protein>
    <submittedName>
        <fullName evidence="2">Uncharacterized protein</fullName>
    </submittedName>
</protein>
<comment type="caution">
    <text evidence="2">The sequence shown here is derived from an EMBL/GenBank/DDBJ whole genome shotgun (WGS) entry which is preliminary data.</text>
</comment>
<name>A0AAE0YZQ8_9GAST</name>
<keyword evidence="3" id="KW-1185">Reference proteome</keyword>
<dbReference type="AlphaFoldDB" id="A0AAE0YZQ8"/>
<sequence>MPGRFVANLSDTPESPEGGLDWRCQSEININKHKASYLVRLSQAALQAPVSGSQPSLPCRAWLSSGDDSQPQDSARLVKPMPQLSRDMAVYIPKVKVSNYCVGSRYHTVTATRKTRSVSLR</sequence>
<gene>
    <name evidence="2" type="ORF">RRG08_021050</name>
</gene>
<reference evidence="2" key="1">
    <citation type="journal article" date="2023" name="G3 (Bethesda)">
        <title>A reference genome for the long-term kleptoplast-retaining sea slug Elysia crispata morphotype clarki.</title>
        <authorList>
            <person name="Eastman K.E."/>
            <person name="Pendleton A.L."/>
            <person name="Shaikh M.A."/>
            <person name="Suttiyut T."/>
            <person name="Ogas R."/>
            <person name="Tomko P."/>
            <person name="Gavelis G."/>
            <person name="Widhalm J.R."/>
            <person name="Wisecaver J.H."/>
        </authorList>
    </citation>
    <scope>NUCLEOTIDE SEQUENCE</scope>
    <source>
        <strain evidence="2">ECLA1</strain>
    </source>
</reference>
<dbReference type="Proteomes" id="UP001283361">
    <property type="component" value="Unassembled WGS sequence"/>
</dbReference>
<dbReference type="EMBL" id="JAWDGP010005035">
    <property type="protein sequence ID" value="KAK3760249.1"/>
    <property type="molecule type" value="Genomic_DNA"/>
</dbReference>
<evidence type="ECO:0000256" key="1">
    <source>
        <dbReference type="SAM" id="MobiDB-lite"/>
    </source>
</evidence>
<evidence type="ECO:0000313" key="2">
    <source>
        <dbReference type="EMBL" id="KAK3760249.1"/>
    </source>
</evidence>
<feature type="region of interest" description="Disordered" evidence="1">
    <location>
        <begin position="1"/>
        <end position="20"/>
    </location>
</feature>
<evidence type="ECO:0000313" key="3">
    <source>
        <dbReference type="Proteomes" id="UP001283361"/>
    </source>
</evidence>
<accession>A0AAE0YZQ8</accession>